<comment type="caution">
    <text evidence="4">The sequence shown here is derived from an EMBL/GenBank/DDBJ whole genome shotgun (WGS) entry which is preliminary data.</text>
</comment>
<accession>A0A163M5L7</accession>
<keyword evidence="3" id="KW-0560">Oxidoreductase</keyword>
<dbReference type="GO" id="GO:0071949">
    <property type="term" value="F:FAD binding"/>
    <property type="evidence" value="ECO:0007669"/>
    <property type="project" value="InterPro"/>
</dbReference>
<dbReference type="GO" id="GO:0044550">
    <property type="term" value="P:secondary metabolite biosynthetic process"/>
    <property type="evidence" value="ECO:0007669"/>
    <property type="project" value="TreeGrafter"/>
</dbReference>
<dbReference type="Proteomes" id="UP000076837">
    <property type="component" value="Unassembled WGS sequence"/>
</dbReference>
<dbReference type="PANTHER" id="PTHR46720">
    <property type="entry name" value="HYDROXYLASE, PUTATIVE (AFU_ORTHOLOGUE AFUA_3G01460)-RELATED"/>
    <property type="match status" value="1"/>
</dbReference>
<evidence type="ECO:0000313" key="5">
    <source>
        <dbReference type="Proteomes" id="UP000076837"/>
    </source>
</evidence>
<dbReference type="GO" id="GO:0016491">
    <property type="term" value="F:oxidoreductase activity"/>
    <property type="evidence" value="ECO:0007669"/>
    <property type="project" value="UniProtKB-KW"/>
</dbReference>
<dbReference type="AlphaFoldDB" id="A0A163M5L7"/>
<dbReference type="Gene3D" id="3.50.50.60">
    <property type="entry name" value="FAD/NAD(P)-binding domain"/>
    <property type="match status" value="1"/>
</dbReference>
<dbReference type="Pfam" id="PF01494">
    <property type="entry name" value="FAD_binding_3"/>
    <property type="match status" value="1"/>
</dbReference>
<evidence type="ECO:0000256" key="2">
    <source>
        <dbReference type="ARBA" id="ARBA00022827"/>
    </source>
</evidence>
<keyword evidence="1" id="KW-0285">Flavoprotein</keyword>
<dbReference type="SUPFAM" id="SSF51905">
    <property type="entry name" value="FAD/NAD(P)-binding domain"/>
    <property type="match status" value="1"/>
</dbReference>
<dbReference type="EMBL" id="JYNV01000019">
    <property type="protein sequence ID" value="KZM28420.1"/>
    <property type="molecule type" value="Genomic_DNA"/>
</dbReference>
<reference evidence="4 5" key="1">
    <citation type="journal article" date="2016" name="Sci. Rep.">
        <title>Draft genome sequencing and secretome analysis of fungal phytopathogen Ascochyta rabiei provides insight into the necrotrophic effector repertoire.</title>
        <authorList>
            <person name="Verma S."/>
            <person name="Gazara R.K."/>
            <person name="Nizam S."/>
            <person name="Parween S."/>
            <person name="Chattopadhyay D."/>
            <person name="Verma P.K."/>
        </authorList>
    </citation>
    <scope>NUCLEOTIDE SEQUENCE [LARGE SCALE GENOMIC DNA]</scope>
    <source>
        <strain evidence="4 5">ArDII</strain>
    </source>
</reference>
<dbReference type="InterPro" id="IPR002938">
    <property type="entry name" value="FAD-bd"/>
</dbReference>
<keyword evidence="5" id="KW-1185">Reference proteome</keyword>
<evidence type="ECO:0000313" key="4">
    <source>
        <dbReference type="EMBL" id="KZM28420.1"/>
    </source>
</evidence>
<gene>
    <name evidence="4" type="ORF">ST47_g427</name>
</gene>
<dbReference type="InterPro" id="IPR036188">
    <property type="entry name" value="FAD/NAD-bd_sf"/>
</dbReference>
<proteinExistence type="predicted"/>
<dbReference type="InterPro" id="IPR051104">
    <property type="entry name" value="FAD_monoxygenase"/>
</dbReference>
<dbReference type="STRING" id="5454.A0A163M5L7"/>
<name>A0A163M5L7_DIDRA</name>
<dbReference type="PRINTS" id="PR00420">
    <property type="entry name" value="RNGMNOXGNASE"/>
</dbReference>
<keyword evidence="2" id="KW-0274">FAD</keyword>
<dbReference type="OrthoDB" id="417877at2759"/>
<organism evidence="4 5">
    <name type="scientific">Didymella rabiei</name>
    <name type="common">Chickpea ascochyta blight fungus</name>
    <name type="synonym">Mycosphaerella rabiei</name>
    <dbReference type="NCBI Taxonomy" id="5454"/>
    <lineage>
        <taxon>Eukaryota</taxon>
        <taxon>Fungi</taxon>
        <taxon>Dikarya</taxon>
        <taxon>Ascomycota</taxon>
        <taxon>Pezizomycotina</taxon>
        <taxon>Dothideomycetes</taxon>
        <taxon>Pleosporomycetidae</taxon>
        <taxon>Pleosporales</taxon>
        <taxon>Pleosporineae</taxon>
        <taxon>Didymellaceae</taxon>
        <taxon>Ascochyta</taxon>
    </lineage>
</organism>
<dbReference type="PANTHER" id="PTHR46720:SF3">
    <property type="entry name" value="FAD-BINDING DOMAIN-CONTAINING PROTEIN-RELATED"/>
    <property type="match status" value="1"/>
</dbReference>
<evidence type="ECO:0000256" key="3">
    <source>
        <dbReference type="ARBA" id="ARBA00023002"/>
    </source>
</evidence>
<dbReference type="SUPFAM" id="SSF54373">
    <property type="entry name" value="FAD-linked reductases, C-terminal domain"/>
    <property type="match status" value="1"/>
</dbReference>
<sequence>MPIDMKSNGFAFQNHTQFPIAIIGGGLGGLALAIGLLKHGIHVQIYEAAAEFSEIGAGVAFGINSITALHLIDPKLLEGYKKHATFNADHHRSNTFMSFRWGTDERSHDGNKAGDVMWDLDDSWQPERAESFGVRTRSCIHRARLLAELVALLPSDVTSFNKSFVAADKQNDGLLRLQFTDGTTALASALIGCDGIKSKVRELVCGSHTRASYAGEVAYRAMVPRVDAEKALGADHAFNGTIYCGYGGYIVTYPVDNCDFVNMVAIPHDPGKATVWSQDEWTVPATTDEIRQRFEGWYPPLIDVICDYSMPNKWALFDLQHDALYYRDNICLLGDSAHATTPHLGAGAGMAMEDAYLLGNLIALVGSVAHVENAFRAYDAVRRPRTQGCIEKSRKAAMAMDFLVPEPVDDTTALKRALEASYRWLWHEDLEAQFIKAKNLL</sequence>
<evidence type="ECO:0000256" key="1">
    <source>
        <dbReference type="ARBA" id="ARBA00022630"/>
    </source>
</evidence>
<protein>
    <submittedName>
        <fullName evidence="4">Oxidoreductase</fullName>
    </submittedName>
</protein>